<dbReference type="Proteomes" id="UP000260664">
    <property type="component" value="Unassembled WGS sequence"/>
</dbReference>
<organism evidence="1 2">
    <name type="scientific">Dorea formicigenerans</name>
    <dbReference type="NCBI Taxonomy" id="39486"/>
    <lineage>
        <taxon>Bacteria</taxon>
        <taxon>Bacillati</taxon>
        <taxon>Bacillota</taxon>
        <taxon>Clostridia</taxon>
        <taxon>Lachnospirales</taxon>
        <taxon>Lachnospiraceae</taxon>
        <taxon>Dorea</taxon>
    </lineage>
</organism>
<name>A0A3E4F4S0_9FIRM</name>
<dbReference type="InterPro" id="IPR024411">
    <property type="entry name" value="Tail_terminator_phage"/>
</dbReference>
<sequence>MLTELLELVADTAEKNCSLGTEISLEELPADGGIYAELGEGFTESVSYNKQEVKTIPVLFLCRHADQKRCLEQLCEIAGYLQGLKKYPQGKTFSWLDTTVAKEPSKIGRDEDGVYHYSCILNCKIYC</sequence>
<protein>
    <recommendedName>
        <fullName evidence="3">DUF3168 domain-containing protein</fullName>
    </recommendedName>
</protein>
<comment type="caution">
    <text evidence="1">The sequence shown here is derived from an EMBL/GenBank/DDBJ whole genome shotgun (WGS) entry which is preliminary data.</text>
</comment>
<evidence type="ECO:0008006" key="3">
    <source>
        <dbReference type="Google" id="ProtNLM"/>
    </source>
</evidence>
<dbReference type="Pfam" id="PF12691">
    <property type="entry name" value="Phage_tail_terminator_6"/>
    <property type="match status" value="1"/>
</dbReference>
<dbReference type="AlphaFoldDB" id="A0A3E4F4S0"/>
<reference evidence="1 2" key="1">
    <citation type="submission" date="2018-08" db="EMBL/GenBank/DDBJ databases">
        <title>A genome reference for cultivated species of the human gut microbiota.</title>
        <authorList>
            <person name="Zou Y."/>
            <person name="Xue W."/>
            <person name="Luo G."/>
        </authorList>
    </citation>
    <scope>NUCLEOTIDE SEQUENCE [LARGE SCALE GENOMIC DNA]</scope>
    <source>
        <strain evidence="1 2">TM09-19AC</strain>
    </source>
</reference>
<evidence type="ECO:0000313" key="1">
    <source>
        <dbReference type="EMBL" id="RGI83942.1"/>
    </source>
</evidence>
<evidence type="ECO:0000313" key="2">
    <source>
        <dbReference type="Proteomes" id="UP000260664"/>
    </source>
</evidence>
<dbReference type="RefSeq" id="WP_117495154.1">
    <property type="nucleotide sequence ID" value="NZ_QSOI01000009.1"/>
</dbReference>
<proteinExistence type="predicted"/>
<accession>A0A3E4F4S0</accession>
<gene>
    <name evidence="1" type="ORF">DXD84_08615</name>
</gene>
<dbReference type="EMBL" id="QSOI01000009">
    <property type="protein sequence ID" value="RGI83942.1"/>
    <property type="molecule type" value="Genomic_DNA"/>
</dbReference>